<dbReference type="InterPro" id="IPR050312">
    <property type="entry name" value="IolE/XylAMocC-like"/>
</dbReference>
<dbReference type="EMBL" id="DWXZ01000062">
    <property type="protein sequence ID" value="HJB37103.1"/>
    <property type="molecule type" value="Genomic_DNA"/>
</dbReference>
<feature type="domain" description="Xylose isomerase-like TIM barrel" evidence="1">
    <location>
        <begin position="27"/>
        <end position="255"/>
    </location>
</feature>
<dbReference type="PANTHER" id="PTHR12110">
    <property type="entry name" value="HYDROXYPYRUVATE ISOMERASE"/>
    <property type="match status" value="1"/>
</dbReference>
<dbReference type="AlphaFoldDB" id="A0A9D2LYJ0"/>
<dbReference type="InterPro" id="IPR036237">
    <property type="entry name" value="Xyl_isomerase-like_sf"/>
</dbReference>
<reference evidence="2" key="1">
    <citation type="journal article" date="2021" name="PeerJ">
        <title>Extensive microbial diversity within the chicken gut microbiome revealed by metagenomics and culture.</title>
        <authorList>
            <person name="Gilroy R."/>
            <person name="Ravi A."/>
            <person name="Getino M."/>
            <person name="Pursley I."/>
            <person name="Horton D.L."/>
            <person name="Alikhan N.F."/>
            <person name="Baker D."/>
            <person name="Gharbi K."/>
            <person name="Hall N."/>
            <person name="Watson M."/>
            <person name="Adriaenssens E.M."/>
            <person name="Foster-Nyarko E."/>
            <person name="Jarju S."/>
            <person name="Secka A."/>
            <person name="Antonio M."/>
            <person name="Oren A."/>
            <person name="Chaudhuri R.R."/>
            <person name="La Ragione R."/>
            <person name="Hildebrand F."/>
            <person name="Pallen M.J."/>
        </authorList>
    </citation>
    <scope>NUCLEOTIDE SEQUENCE</scope>
    <source>
        <strain evidence="2">ChiBcolR8-3208</strain>
    </source>
</reference>
<dbReference type="Proteomes" id="UP000824214">
    <property type="component" value="Unassembled WGS sequence"/>
</dbReference>
<name>A0A9D2LYJ0_9FIRM</name>
<organism evidence="2 3">
    <name type="scientific">Candidatus Acutalibacter ornithocaccae</name>
    <dbReference type="NCBI Taxonomy" id="2838416"/>
    <lineage>
        <taxon>Bacteria</taxon>
        <taxon>Bacillati</taxon>
        <taxon>Bacillota</taxon>
        <taxon>Clostridia</taxon>
        <taxon>Eubacteriales</taxon>
        <taxon>Acutalibacteraceae</taxon>
        <taxon>Acutalibacter</taxon>
    </lineage>
</organism>
<gene>
    <name evidence="2" type="ORF">H9942_03440</name>
</gene>
<dbReference type="InterPro" id="IPR013022">
    <property type="entry name" value="Xyl_isomerase-like_TIM-brl"/>
</dbReference>
<dbReference type="SUPFAM" id="SSF51658">
    <property type="entry name" value="Xylose isomerase-like"/>
    <property type="match status" value="1"/>
</dbReference>
<accession>A0A9D2LYJ0</accession>
<comment type="caution">
    <text evidence="2">The sequence shown here is derived from an EMBL/GenBank/DDBJ whole genome shotgun (WGS) entry which is preliminary data.</text>
</comment>
<protein>
    <submittedName>
        <fullName evidence="2">Sugar phosphate isomerase/epimerase</fullName>
    </submittedName>
</protein>
<evidence type="ECO:0000259" key="1">
    <source>
        <dbReference type="Pfam" id="PF01261"/>
    </source>
</evidence>
<reference evidence="2" key="2">
    <citation type="submission" date="2021-04" db="EMBL/GenBank/DDBJ databases">
        <authorList>
            <person name="Gilroy R."/>
        </authorList>
    </citation>
    <scope>NUCLEOTIDE SEQUENCE</scope>
    <source>
        <strain evidence="2">ChiBcolR8-3208</strain>
    </source>
</reference>
<dbReference type="PANTHER" id="PTHR12110:SF41">
    <property type="entry name" value="INOSOSE DEHYDRATASE"/>
    <property type="match status" value="1"/>
</dbReference>
<dbReference type="GO" id="GO:0016853">
    <property type="term" value="F:isomerase activity"/>
    <property type="evidence" value="ECO:0007669"/>
    <property type="project" value="UniProtKB-KW"/>
</dbReference>
<sequence>MKAAYTGWTWITNREPEAAKNQLKQAFQECKFLGYDTVENFAFIRDYYADDPQALVDLTKECGVDLVNLYGHFTFDVEEAIRIAKEQIDFCAAVGVKWYNCQNAGFGDDGPSERPTNPEMLDKMCYVANTVGAYAKEKGVTLCFHPHYGTCVFWQSDIDYFAEHTNPDYVSFCFDTAHTTLAGMDPAALIRQYGSRVAYMHLKDVDTYALSKAEGRDKMGTFRALGHGTVNFPAVKAALEEVGFDGVLCVELDRPEVCNFHSAEVSRIYLRDVLGI</sequence>
<evidence type="ECO:0000313" key="2">
    <source>
        <dbReference type="EMBL" id="HJB37103.1"/>
    </source>
</evidence>
<dbReference type="Gene3D" id="3.20.20.150">
    <property type="entry name" value="Divalent-metal-dependent TIM barrel enzymes"/>
    <property type="match status" value="1"/>
</dbReference>
<keyword evidence="2" id="KW-0413">Isomerase</keyword>
<proteinExistence type="predicted"/>
<dbReference type="Pfam" id="PF01261">
    <property type="entry name" value="AP_endonuc_2"/>
    <property type="match status" value="1"/>
</dbReference>
<evidence type="ECO:0000313" key="3">
    <source>
        <dbReference type="Proteomes" id="UP000824214"/>
    </source>
</evidence>